<protein>
    <submittedName>
        <fullName evidence="1">Uncharacterized protein</fullName>
    </submittedName>
</protein>
<sequence>MAVVINRQELSGKNKYVKDNKQASNSNIFPSSGIKNYSFYINNITDDKLEVKVLIDASIMLP</sequence>
<proteinExistence type="predicted"/>
<evidence type="ECO:0000313" key="1">
    <source>
        <dbReference type="EMBL" id="BFD47436.1"/>
    </source>
</evidence>
<accession>A0AAT9GCK4</accession>
<reference evidence="1" key="1">
    <citation type="submission" date="2024-01" db="EMBL/GenBank/DDBJ databases">
        <title>Sequencing the genomes of a sandfly, Sergentomyia squamirostris, and its two endosymbionts.</title>
        <authorList>
            <person name="Itokawa K."/>
            <person name="Sanjoba C."/>
        </authorList>
    </citation>
    <scope>NUCLEOTIDE SEQUENCE</scope>
    <source>
        <strain evidence="1">WSSQ</strain>
    </source>
</reference>
<dbReference type="AlphaFoldDB" id="A0AAT9GCK4"/>
<dbReference type="EMBL" id="AP029172">
    <property type="protein sequence ID" value="BFD47436.1"/>
    <property type="molecule type" value="Genomic_DNA"/>
</dbReference>
<gene>
    <name evidence="1" type="ORF">DMENIID0003_05100</name>
</gene>
<name>A0AAT9GCK4_9RICK</name>
<organism evidence="1">
    <name type="scientific">Wolbachia endosymbiont of Sergentomyia squamirostris</name>
    <dbReference type="NCBI Taxonomy" id="3113640"/>
    <lineage>
        <taxon>Bacteria</taxon>
        <taxon>Pseudomonadati</taxon>
        <taxon>Pseudomonadota</taxon>
        <taxon>Alphaproteobacteria</taxon>
        <taxon>Rickettsiales</taxon>
        <taxon>Anaplasmataceae</taxon>
        <taxon>Wolbachieae</taxon>
        <taxon>Wolbachia</taxon>
    </lineage>
</organism>